<feature type="signal peptide" evidence="1">
    <location>
        <begin position="1"/>
        <end position="29"/>
    </location>
</feature>
<reference evidence="2" key="2">
    <citation type="journal article" date="2015" name="Data Brief">
        <title>Shoot transcriptome of the giant reed, Arundo donax.</title>
        <authorList>
            <person name="Barrero R.A."/>
            <person name="Guerrero F.D."/>
            <person name="Moolhuijzen P."/>
            <person name="Goolsby J.A."/>
            <person name="Tidwell J."/>
            <person name="Bellgard S.E."/>
            <person name="Bellgard M.I."/>
        </authorList>
    </citation>
    <scope>NUCLEOTIDE SEQUENCE</scope>
    <source>
        <tissue evidence="2">Shoot tissue taken approximately 20 cm above the soil surface</tissue>
    </source>
</reference>
<name>A0A0A9DS71_ARUDO</name>
<dbReference type="EMBL" id="GBRH01207284">
    <property type="protein sequence ID" value="JAD90611.1"/>
    <property type="molecule type" value="Transcribed_RNA"/>
</dbReference>
<organism evidence="2">
    <name type="scientific">Arundo donax</name>
    <name type="common">Giant reed</name>
    <name type="synonym">Donax arundinaceus</name>
    <dbReference type="NCBI Taxonomy" id="35708"/>
    <lineage>
        <taxon>Eukaryota</taxon>
        <taxon>Viridiplantae</taxon>
        <taxon>Streptophyta</taxon>
        <taxon>Embryophyta</taxon>
        <taxon>Tracheophyta</taxon>
        <taxon>Spermatophyta</taxon>
        <taxon>Magnoliopsida</taxon>
        <taxon>Liliopsida</taxon>
        <taxon>Poales</taxon>
        <taxon>Poaceae</taxon>
        <taxon>PACMAD clade</taxon>
        <taxon>Arundinoideae</taxon>
        <taxon>Arundineae</taxon>
        <taxon>Arundo</taxon>
    </lineage>
</organism>
<keyword evidence="1" id="KW-0732">Signal</keyword>
<sequence length="76" mass="9059">MAVLWVVELQDFWWLQVLFRLLSEPFCRAISWSRRIRSQGWTRAQPLPIHLLLFRSPVRRPTAASKGSTALWPRDR</sequence>
<feature type="chain" id="PRO_5002064004" description="Secreted protein" evidence="1">
    <location>
        <begin position="30"/>
        <end position="76"/>
    </location>
</feature>
<dbReference type="AlphaFoldDB" id="A0A0A9DS71"/>
<accession>A0A0A9DS71</accession>
<reference evidence="2" key="1">
    <citation type="submission" date="2014-09" db="EMBL/GenBank/DDBJ databases">
        <authorList>
            <person name="Magalhaes I.L.F."/>
            <person name="Oliveira U."/>
            <person name="Santos F.R."/>
            <person name="Vidigal T.H.D.A."/>
            <person name="Brescovit A.D."/>
            <person name="Santos A.J."/>
        </authorList>
    </citation>
    <scope>NUCLEOTIDE SEQUENCE</scope>
    <source>
        <tissue evidence="2">Shoot tissue taken approximately 20 cm above the soil surface</tissue>
    </source>
</reference>
<proteinExistence type="predicted"/>
<evidence type="ECO:0000313" key="2">
    <source>
        <dbReference type="EMBL" id="JAD90611.1"/>
    </source>
</evidence>
<protein>
    <recommendedName>
        <fullName evidence="3">Secreted protein</fullName>
    </recommendedName>
</protein>
<evidence type="ECO:0000256" key="1">
    <source>
        <dbReference type="SAM" id="SignalP"/>
    </source>
</evidence>
<evidence type="ECO:0008006" key="3">
    <source>
        <dbReference type="Google" id="ProtNLM"/>
    </source>
</evidence>